<protein>
    <recommendedName>
        <fullName evidence="3">SGNH/GDSL hydrolase family protein</fullName>
    </recommendedName>
</protein>
<dbReference type="eggNOG" id="COG2755">
    <property type="taxonomic scope" value="Bacteria"/>
</dbReference>
<organism evidence="1 2">
    <name type="scientific">Cellulophaga baltica</name>
    <dbReference type="NCBI Taxonomy" id="76594"/>
    <lineage>
        <taxon>Bacteria</taxon>
        <taxon>Pseudomonadati</taxon>
        <taxon>Bacteroidota</taxon>
        <taxon>Flavobacteriia</taxon>
        <taxon>Flavobacteriales</taxon>
        <taxon>Flavobacteriaceae</taxon>
        <taxon>Cellulophaga</taxon>
    </lineage>
</organism>
<dbReference type="Gene3D" id="3.40.50.1110">
    <property type="entry name" value="SGNH hydrolase"/>
    <property type="match status" value="1"/>
</dbReference>
<evidence type="ECO:0000313" key="2">
    <source>
        <dbReference type="Proteomes" id="UP000182114"/>
    </source>
</evidence>
<dbReference type="EMBL" id="FNBD01000011">
    <property type="protein sequence ID" value="SDF31568.1"/>
    <property type="molecule type" value="Genomic_DNA"/>
</dbReference>
<dbReference type="RefSeq" id="WP_074539106.1">
    <property type="nucleotide sequence ID" value="NZ_FNBD01000011.1"/>
</dbReference>
<reference evidence="2" key="1">
    <citation type="submission" date="2016-10" db="EMBL/GenBank/DDBJ databases">
        <authorList>
            <person name="Varghese N."/>
            <person name="Submissions S."/>
        </authorList>
    </citation>
    <scope>NUCLEOTIDE SEQUENCE [LARGE SCALE GENOMIC DNA]</scope>
    <source>
        <strain evidence="2">DSM 24729</strain>
    </source>
</reference>
<sequence>MGSIIKKVIIYAVLVLLILEGLVRLFHLHNEMPNRFADTKGVEKWVPNQSEYSITGNRKQNVGQYRINDFGFNSVHDKYEPKEDAFEIALVGDSFIEGFHEDYTNSLGQQIEKNLSNTTVLEFGYAGYDLADELHLIHAYKDIFEKIDHTFIYIRFTDDLDRDAYQESSRLRLDTPFTRIAKQIKLLVYLKDIGALDPVLQLPGRIMNFISGKKEISLSEEELRKQEKLKNELSLNNFKTLLAEYPIDKEKFTFLLDSSLCTVQFLEYLNHNGYNFLDINTTFSKAKTPTTLIYDQHWSKSGRSLVAKLVLDYLDISATNY</sequence>
<gene>
    <name evidence="1" type="ORF">SAMN04487992_11162</name>
</gene>
<accession>A0A1G7K2R5</accession>
<dbReference type="Proteomes" id="UP000182114">
    <property type="component" value="Unassembled WGS sequence"/>
</dbReference>
<dbReference type="AlphaFoldDB" id="A0A1G7K2R5"/>
<dbReference type="GO" id="GO:0016788">
    <property type="term" value="F:hydrolase activity, acting on ester bonds"/>
    <property type="evidence" value="ECO:0007669"/>
    <property type="project" value="UniProtKB-ARBA"/>
</dbReference>
<proteinExistence type="predicted"/>
<evidence type="ECO:0000313" key="1">
    <source>
        <dbReference type="EMBL" id="SDF31568.1"/>
    </source>
</evidence>
<keyword evidence="2" id="KW-1185">Reference proteome</keyword>
<dbReference type="InterPro" id="IPR036514">
    <property type="entry name" value="SGNH_hydro_sf"/>
</dbReference>
<evidence type="ECO:0008006" key="3">
    <source>
        <dbReference type="Google" id="ProtNLM"/>
    </source>
</evidence>
<name>A0A1G7K2R5_9FLAO</name>